<evidence type="ECO:0000259" key="2">
    <source>
        <dbReference type="Pfam" id="PF13391"/>
    </source>
</evidence>
<proteinExistence type="predicted"/>
<dbReference type="EMBL" id="AZHD01000002">
    <property type="protein sequence ID" value="OAA66802.1"/>
    <property type="molecule type" value="Genomic_DNA"/>
</dbReference>
<dbReference type="Pfam" id="PF13391">
    <property type="entry name" value="HNH_2"/>
    <property type="match status" value="1"/>
</dbReference>
<sequence length="352" mass="38746">MSSVAGYNAASRPDDVLAGRPDIHPFNHLLYLPHVDGTPATGLGVSYETALVACQIIAGNAFQGRLTSDADSQHAVHVPDDGVLKDEKYFFFVDAGVTTYAVVPGFLDWEFPHATLPDSWRSASLTMSEPGTRCAVSNYRRPTDVAHIVPRHEEDWFQKNGMDRYCTEGSLSHTIGSLSNLVRLRSDLHSLFDQHHYAFVPKKRPDAEGRSFVFHVCHKDATEYGSDMQNTLVQYLPSDCRPLLFARFAWTVLLLVNPFVANGVERVVRVRAADGSDAKYETIPLSAPKLRKKYGGGGSLAATSLKRKRGEPSGDYDMFANSVHSGASEDNYSSEDSGDDDCDERLRPGTGE</sequence>
<reference evidence="3 4" key="1">
    <citation type="journal article" date="2016" name="Genome Biol. Evol.">
        <title>Divergent and convergent evolution of fungal pathogenicity.</title>
        <authorList>
            <person name="Shang Y."/>
            <person name="Xiao G."/>
            <person name="Zheng P."/>
            <person name="Cen K."/>
            <person name="Zhan S."/>
            <person name="Wang C."/>
        </authorList>
    </citation>
    <scope>NUCLEOTIDE SEQUENCE [LARGE SCALE GENOMIC DNA]</scope>
    <source>
        <strain evidence="3 4">RCEF 264</strain>
    </source>
</reference>
<evidence type="ECO:0000313" key="4">
    <source>
        <dbReference type="Proteomes" id="UP000076874"/>
    </source>
</evidence>
<comment type="caution">
    <text evidence="3">The sequence shown here is derived from an EMBL/GenBank/DDBJ whole genome shotgun (WGS) entry which is preliminary data.</text>
</comment>
<evidence type="ECO:0000313" key="3">
    <source>
        <dbReference type="EMBL" id="OAA66802.1"/>
    </source>
</evidence>
<dbReference type="InterPro" id="IPR003615">
    <property type="entry name" value="HNH_nuc"/>
</dbReference>
<protein>
    <recommendedName>
        <fullName evidence="2">HNH nuclease domain-containing protein</fullName>
    </recommendedName>
</protein>
<feature type="region of interest" description="Disordered" evidence="1">
    <location>
        <begin position="298"/>
        <end position="352"/>
    </location>
</feature>
<dbReference type="Proteomes" id="UP000076874">
    <property type="component" value="Unassembled WGS sequence"/>
</dbReference>
<evidence type="ECO:0000256" key="1">
    <source>
        <dbReference type="SAM" id="MobiDB-lite"/>
    </source>
</evidence>
<feature type="domain" description="HNH nuclease" evidence="2">
    <location>
        <begin position="134"/>
        <end position="200"/>
    </location>
</feature>
<dbReference type="OrthoDB" id="4867969at2759"/>
<feature type="compositionally biased region" description="Polar residues" evidence="1">
    <location>
        <begin position="322"/>
        <end position="331"/>
    </location>
</feature>
<accession>A0A162JC63</accession>
<organism evidence="3 4">
    <name type="scientific">Niveomyces insectorum RCEF 264</name>
    <dbReference type="NCBI Taxonomy" id="1081102"/>
    <lineage>
        <taxon>Eukaryota</taxon>
        <taxon>Fungi</taxon>
        <taxon>Dikarya</taxon>
        <taxon>Ascomycota</taxon>
        <taxon>Pezizomycotina</taxon>
        <taxon>Sordariomycetes</taxon>
        <taxon>Hypocreomycetidae</taxon>
        <taxon>Hypocreales</taxon>
        <taxon>Cordycipitaceae</taxon>
        <taxon>Niveomyces</taxon>
    </lineage>
</organism>
<name>A0A162JC63_9HYPO</name>
<keyword evidence="4" id="KW-1185">Reference proteome</keyword>
<dbReference type="AlphaFoldDB" id="A0A162JC63"/>
<gene>
    <name evidence="3" type="ORF">SPI_01378</name>
</gene>
<feature type="compositionally biased region" description="Acidic residues" evidence="1">
    <location>
        <begin position="332"/>
        <end position="343"/>
    </location>
</feature>